<reference evidence="2" key="2">
    <citation type="submission" date="2015-02" db="UniProtKB">
        <authorList>
            <consortium name="EnsemblMetazoa"/>
        </authorList>
    </citation>
    <scope>IDENTIFICATION</scope>
</reference>
<protein>
    <submittedName>
        <fullName evidence="2">Uncharacterized protein</fullName>
    </submittedName>
</protein>
<name>T1J8T4_STRMM</name>
<feature type="transmembrane region" description="Helical" evidence="1">
    <location>
        <begin position="6"/>
        <end position="24"/>
    </location>
</feature>
<evidence type="ECO:0000313" key="3">
    <source>
        <dbReference type="Proteomes" id="UP000014500"/>
    </source>
</evidence>
<keyword evidence="1" id="KW-0472">Membrane</keyword>
<keyword evidence="3" id="KW-1185">Reference proteome</keyword>
<dbReference type="Proteomes" id="UP000014500">
    <property type="component" value="Unassembled WGS sequence"/>
</dbReference>
<dbReference type="EMBL" id="JH431965">
    <property type="status" value="NOT_ANNOTATED_CDS"/>
    <property type="molecule type" value="Genomic_DNA"/>
</dbReference>
<sequence length="253" mass="29255">MLDSHSYREPIISIIISTMFMFIHDIRLKEQIKGKIYLLLMITLMAANIPSGVNFLADVRQLAREGKPLSSILNAVADFEIKPFTINSVEDILAAMDSCDYIEIDNDLNKFWQIRGHDGVTVANLLRIYLNLTTKTNVIFIPPRPLGQRSDGLESRIWSDEAKHYYKDKLEFLKKGTFLGMEWNDDVCFSKIQASHANLQFYYGLSHRGGNHSPKSHPFVIFEIYKSQHKYTKIDTNPYKSTQIQIQILEKRH</sequence>
<keyword evidence="1" id="KW-0812">Transmembrane</keyword>
<feature type="transmembrane region" description="Helical" evidence="1">
    <location>
        <begin position="36"/>
        <end position="57"/>
    </location>
</feature>
<reference evidence="3" key="1">
    <citation type="submission" date="2011-05" db="EMBL/GenBank/DDBJ databases">
        <authorList>
            <person name="Richards S.R."/>
            <person name="Qu J."/>
            <person name="Jiang H."/>
            <person name="Jhangiani S.N."/>
            <person name="Agravi P."/>
            <person name="Goodspeed R."/>
            <person name="Gross S."/>
            <person name="Mandapat C."/>
            <person name="Jackson L."/>
            <person name="Mathew T."/>
            <person name="Pu L."/>
            <person name="Thornton R."/>
            <person name="Saada N."/>
            <person name="Wilczek-Boney K.B."/>
            <person name="Lee S."/>
            <person name="Kovar C."/>
            <person name="Wu Y."/>
            <person name="Scherer S.E."/>
            <person name="Worley K.C."/>
            <person name="Muzny D.M."/>
            <person name="Gibbs R."/>
        </authorList>
    </citation>
    <scope>NUCLEOTIDE SEQUENCE</scope>
    <source>
        <strain evidence="3">Brora</strain>
    </source>
</reference>
<dbReference type="EnsemblMetazoa" id="SMAR010124-RA">
    <property type="protein sequence ID" value="SMAR010124-PA"/>
    <property type="gene ID" value="SMAR010124"/>
</dbReference>
<proteinExistence type="predicted"/>
<organism evidence="2 3">
    <name type="scientific">Strigamia maritima</name>
    <name type="common">European centipede</name>
    <name type="synonym">Geophilus maritimus</name>
    <dbReference type="NCBI Taxonomy" id="126957"/>
    <lineage>
        <taxon>Eukaryota</taxon>
        <taxon>Metazoa</taxon>
        <taxon>Ecdysozoa</taxon>
        <taxon>Arthropoda</taxon>
        <taxon>Myriapoda</taxon>
        <taxon>Chilopoda</taxon>
        <taxon>Pleurostigmophora</taxon>
        <taxon>Geophilomorpha</taxon>
        <taxon>Linotaeniidae</taxon>
        <taxon>Strigamia</taxon>
    </lineage>
</organism>
<dbReference type="HOGENOM" id="CLU_1099706_0_0_1"/>
<evidence type="ECO:0000256" key="1">
    <source>
        <dbReference type="SAM" id="Phobius"/>
    </source>
</evidence>
<dbReference type="AlphaFoldDB" id="T1J8T4"/>
<accession>T1J8T4</accession>
<keyword evidence="1" id="KW-1133">Transmembrane helix</keyword>
<evidence type="ECO:0000313" key="2">
    <source>
        <dbReference type="EnsemblMetazoa" id="SMAR010124-PA"/>
    </source>
</evidence>